<reference evidence="1" key="1">
    <citation type="journal article" date="2014" name="Front. Microbiol.">
        <title>High frequency of phylogenetically diverse reductive dehalogenase-homologous genes in deep subseafloor sedimentary metagenomes.</title>
        <authorList>
            <person name="Kawai M."/>
            <person name="Futagami T."/>
            <person name="Toyoda A."/>
            <person name="Takaki Y."/>
            <person name="Nishi S."/>
            <person name="Hori S."/>
            <person name="Arai W."/>
            <person name="Tsubouchi T."/>
            <person name="Morono Y."/>
            <person name="Uchiyama I."/>
            <person name="Ito T."/>
            <person name="Fujiyama A."/>
            <person name="Inagaki F."/>
            <person name="Takami H."/>
        </authorList>
    </citation>
    <scope>NUCLEOTIDE SEQUENCE</scope>
    <source>
        <strain evidence="1">Expedition CK06-06</strain>
    </source>
</reference>
<evidence type="ECO:0000313" key="1">
    <source>
        <dbReference type="EMBL" id="GAI47229.1"/>
    </source>
</evidence>
<organism evidence="1">
    <name type="scientific">marine sediment metagenome</name>
    <dbReference type="NCBI Taxonomy" id="412755"/>
    <lineage>
        <taxon>unclassified sequences</taxon>
        <taxon>metagenomes</taxon>
        <taxon>ecological metagenomes</taxon>
    </lineage>
</organism>
<gene>
    <name evidence="1" type="ORF">S06H3_60707</name>
</gene>
<dbReference type="AlphaFoldDB" id="X1QVB7"/>
<sequence length="151" mass="17678">YKWLCDRHYNKQQWKHIIAKVYDYAGHEYEYNIYVFFGVPNEYQPGYVYLFGNPYGPFNLLSILNYAIAIEQNSLPVILSNFNENATHVDFVAKQRFRGAEFSCRDDDLTDGCSCEMNIPFGIYSITAKEYYNSNLLDEHTLISKILVLLI</sequence>
<comment type="caution">
    <text evidence="1">The sequence shown here is derived from an EMBL/GenBank/DDBJ whole genome shotgun (WGS) entry which is preliminary data.</text>
</comment>
<dbReference type="EMBL" id="BARV01039653">
    <property type="protein sequence ID" value="GAI47229.1"/>
    <property type="molecule type" value="Genomic_DNA"/>
</dbReference>
<name>X1QVB7_9ZZZZ</name>
<feature type="non-terminal residue" evidence="1">
    <location>
        <position position="1"/>
    </location>
</feature>
<protein>
    <submittedName>
        <fullName evidence="1">Uncharacterized protein</fullName>
    </submittedName>
</protein>
<accession>X1QVB7</accession>
<proteinExistence type="predicted"/>